<comment type="pathway">
    <text evidence="1 9">Cell wall biogenesis; peptidoglycan biosynthesis.</text>
</comment>
<comment type="similarity">
    <text evidence="2">Belongs to the YkuD family.</text>
</comment>
<dbReference type="Pfam" id="PF03734">
    <property type="entry name" value="YkuD"/>
    <property type="match status" value="1"/>
</dbReference>
<feature type="domain" description="L,D-TPase catalytic" evidence="12">
    <location>
        <begin position="113"/>
        <end position="242"/>
    </location>
</feature>
<dbReference type="InterPro" id="IPR005490">
    <property type="entry name" value="LD_TPept_cat_dom"/>
</dbReference>
<evidence type="ECO:0000256" key="5">
    <source>
        <dbReference type="ARBA" id="ARBA00022801"/>
    </source>
</evidence>
<feature type="active site" description="Proton donor/acceptor" evidence="9">
    <location>
        <position position="202"/>
    </location>
</feature>
<accession>A0ABQ6BD74</accession>
<keyword evidence="8 9" id="KW-0961">Cell wall biogenesis/degradation</keyword>
<dbReference type="Gene3D" id="2.40.440.10">
    <property type="entry name" value="L,D-transpeptidase catalytic domain-like"/>
    <property type="match status" value="1"/>
</dbReference>
<keyword evidence="14" id="KW-1185">Reference proteome</keyword>
<evidence type="ECO:0000256" key="10">
    <source>
        <dbReference type="SAM" id="MobiDB-lite"/>
    </source>
</evidence>
<evidence type="ECO:0000256" key="8">
    <source>
        <dbReference type="ARBA" id="ARBA00023316"/>
    </source>
</evidence>
<comment type="caution">
    <text evidence="13">The sequence shown here is derived from an EMBL/GenBank/DDBJ whole genome shotgun (WGS) entry which is preliminary data.</text>
</comment>
<evidence type="ECO:0000256" key="3">
    <source>
        <dbReference type="ARBA" id="ARBA00022676"/>
    </source>
</evidence>
<evidence type="ECO:0000256" key="7">
    <source>
        <dbReference type="ARBA" id="ARBA00022984"/>
    </source>
</evidence>
<feature type="region of interest" description="Disordered" evidence="10">
    <location>
        <begin position="248"/>
        <end position="290"/>
    </location>
</feature>
<feature type="region of interest" description="Disordered" evidence="10">
    <location>
        <begin position="72"/>
        <end position="92"/>
    </location>
</feature>
<dbReference type="CDD" id="cd16913">
    <property type="entry name" value="YkuD_like"/>
    <property type="match status" value="1"/>
</dbReference>
<dbReference type="PANTHER" id="PTHR30582">
    <property type="entry name" value="L,D-TRANSPEPTIDASE"/>
    <property type="match status" value="1"/>
</dbReference>
<sequence>MGKRAKCGKAETFALPMAARVAVGVVAVAAAGYGLLYHPASVQPARKPSAPQAQASSTPVYVAPPLRAAAAAQTPPPAPIPAPAPLVEPPKAADGPGALVRQVVDYASHQAPGTVIIDTKNTFLYFVLNDTQAMRYGIGVGREGFTWSGEQTVARKTEWPDWRPPAEMVVRQPYLPRFMAGGPTNPLGARAMYLGETEYRIHGTNKPDTIGKRVSSGCIRLTNEDVVDLYDRVKVGTKVIVLPATVARRPSQGAPSDAAFRLPDPASPMSRPLAANAQMPPSGPRIAEAR</sequence>
<dbReference type="Proteomes" id="UP001156905">
    <property type="component" value="Unassembled WGS sequence"/>
</dbReference>
<feature type="transmembrane region" description="Helical" evidence="11">
    <location>
        <begin position="12"/>
        <end position="36"/>
    </location>
</feature>
<proteinExistence type="inferred from homology"/>
<keyword evidence="11" id="KW-1133">Transmembrane helix</keyword>
<organism evidence="13 14">
    <name type="scientific">Bradyrhizobium iriomotense</name>
    <dbReference type="NCBI Taxonomy" id="441950"/>
    <lineage>
        <taxon>Bacteria</taxon>
        <taxon>Pseudomonadati</taxon>
        <taxon>Pseudomonadota</taxon>
        <taxon>Alphaproteobacteria</taxon>
        <taxon>Hyphomicrobiales</taxon>
        <taxon>Nitrobacteraceae</taxon>
        <taxon>Bradyrhizobium</taxon>
    </lineage>
</organism>
<dbReference type="InterPro" id="IPR038063">
    <property type="entry name" value="Transpep_catalytic_dom"/>
</dbReference>
<dbReference type="PANTHER" id="PTHR30582:SF24">
    <property type="entry name" value="L,D-TRANSPEPTIDASE ERFK_SRFK-RELATED"/>
    <property type="match status" value="1"/>
</dbReference>
<keyword evidence="6 9" id="KW-0133">Cell shape</keyword>
<dbReference type="InterPro" id="IPR050979">
    <property type="entry name" value="LD-transpeptidase"/>
</dbReference>
<dbReference type="SUPFAM" id="SSF141523">
    <property type="entry name" value="L,D-transpeptidase catalytic domain-like"/>
    <property type="match status" value="1"/>
</dbReference>
<evidence type="ECO:0000256" key="9">
    <source>
        <dbReference type="PROSITE-ProRule" id="PRU01373"/>
    </source>
</evidence>
<evidence type="ECO:0000256" key="1">
    <source>
        <dbReference type="ARBA" id="ARBA00004752"/>
    </source>
</evidence>
<name>A0ABQ6BD74_9BRAD</name>
<evidence type="ECO:0000259" key="12">
    <source>
        <dbReference type="PROSITE" id="PS52029"/>
    </source>
</evidence>
<evidence type="ECO:0000256" key="2">
    <source>
        <dbReference type="ARBA" id="ARBA00005992"/>
    </source>
</evidence>
<dbReference type="RefSeq" id="WP_284273556.1">
    <property type="nucleotide sequence ID" value="NZ_BSOW01000035.1"/>
</dbReference>
<evidence type="ECO:0000256" key="11">
    <source>
        <dbReference type="SAM" id="Phobius"/>
    </source>
</evidence>
<keyword evidence="7 9" id="KW-0573">Peptidoglycan synthesis</keyword>
<evidence type="ECO:0000313" key="14">
    <source>
        <dbReference type="Proteomes" id="UP001156905"/>
    </source>
</evidence>
<keyword evidence="11" id="KW-0812">Transmembrane</keyword>
<evidence type="ECO:0000256" key="4">
    <source>
        <dbReference type="ARBA" id="ARBA00022679"/>
    </source>
</evidence>
<evidence type="ECO:0000313" key="13">
    <source>
        <dbReference type="EMBL" id="GLR90606.1"/>
    </source>
</evidence>
<dbReference type="EMBL" id="BSOW01000035">
    <property type="protein sequence ID" value="GLR90606.1"/>
    <property type="molecule type" value="Genomic_DNA"/>
</dbReference>
<feature type="compositionally biased region" description="Pro residues" evidence="10">
    <location>
        <begin position="74"/>
        <end position="88"/>
    </location>
</feature>
<keyword evidence="3" id="KW-0328">Glycosyltransferase</keyword>
<keyword evidence="5" id="KW-0378">Hydrolase</keyword>
<keyword evidence="4" id="KW-0808">Transferase</keyword>
<gene>
    <name evidence="13" type="ORF">GCM10007857_73210</name>
</gene>
<evidence type="ECO:0000256" key="6">
    <source>
        <dbReference type="ARBA" id="ARBA00022960"/>
    </source>
</evidence>
<feature type="active site" description="Nucleophile" evidence="9">
    <location>
        <position position="218"/>
    </location>
</feature>
<reference evidence="14" key="1">
    <citation type="journal article" date="2019" name="Int. J. Syst. Evol. Microbiol.">
        <title>The Global Catalogue of Microorganisms (GCM) 10K type strain sequencing project: providing services to taxonomists for standard genome sequencing and annotation.</title>
        <authorList>
            <consortium name="The Broad Institute Genomics Platform"/>
            <consortium name="The Broad Institute Genome Sequencing Center for Infectious Disease"/>
            <person name="Wu L."/>
            <person name="Ma J."/>
        </authorList>
    </citation>
    <scope>NUCLEOTIDE SEQUENCE [LARGE SCALE GENOMIC DNA]</scope>
    <source>
        <strain evidence="14">NBRC 102520</strain>
    </source>
</reference>
<dbReference type="PROSITE" id="PS52029">
    <property type="entry name" value="LD_TPASE"/>
    <property type="match status" value="1"/>
</dbReference>
<keyword evidence="11" id="KW-0472">Membrane</keyword>
<protein>
    <submittedName>
        <fullName evidence="13">L,D-transpeptidase</fullName>
    </submittedName>
</protein>